<evidence type="ECO:0000259" key="2">
    <source>
        <dbReference type="Pfam" id="PF24938"/>
    </source>
</evidence>
<accession>A0A5B8MG79</accession>
<dbReference type="InterPro" id="IPR056657">
    <property type="entry name" value="DUF7755"/>
</dbReference>
<dbReference type="Pfam" id="PF24938">
    <property type="entry name" value="DUF7755"/>
    <property type="match status" value="1"/>
</dbReference>
<proteinExistence type="predicted"/>
<keyword evidence="4" id="KW-1185">Reference proteome</keyword>
<feature type="region of interest" description="Disordered" evidence="1">
    <location>
        <begin position="247"/>
        <end position="273"/>
    </location>
</feature>
<evidence type="ECO:0000256" key="1">
    <source>
        <dbReference type="SAM" id="MobiDB-lite"/>
    </source>
</evidence>
<protein>
    <recommendedName>
        <fullName evidence="2">DUF7755 domain-containing protein</fullName>
    </recommendedName>
</protein>
<organism evidence="3 4">
    <name type="scientific">Chloropicon primus</name>
    <dbReference type="NCBI Taxonomy" id="1764295"/>
    <lineage>
        <taxon>Eukaryota</taxon>
        <taxon>Viridiplantae</taxon>
        <taxon>Chlorophyta</taxon>
        <taxon>Chloropicophyceae</taxon>
        <taxon>Chloropicales</taxon>
        <taxon>Chloropicaceae</taxon>
        <taxon>Chloropicon</taxon>
    </lineage>
</organism>
<evidence type="ECO:0000313" key="3">
    <source>
        <dbReference type="EMBL" id="QDZ19419.1"/>
    </source>
</evidence>
<dbReference type="AlphaFoldDB" id="A0A5B8MG79"/>
<sequence length="359" mass="38447">MRNLRRNLGRNLGRTGRRRTREHCCCRRAVQEEVCVFPASWSLDPKGSQSRSPTHAVTVSTADFRGAELTEPDAGIWIALFDADRKCCLANVRLPGLRFDRGASETFWVSCPELGRTVERVWIGPAGGSWQPEGIAVQRWTERGPGLSFSFRNASVLGERQEASAAELVAFDAAADRGRREAAAVRDRANFEEARRYMLGADAALVGLGTALLYLSSGRVDALNFGAGGAVGFVYLSLLSKSVASMGASEGEGGGTEEEEEEDGGSGAGPLKLLPTFSPEKVLSLPGTRLLLASGLVFLIVRRQLGDLHWGTGPLGSREVLLTILETVGGLLMYKVAVLGVSAVNPQAKDGEDAEGRRS</sequence>
<dbReference type="EMBL" id="CP031035">
    <property type="protein sequence ID" value="QDZ19419.1"/>
    <property type="molecule type" value="Genomic_DNA"/>
</dbReference>
<dbReference type="OrthoDB" id="2018869at2759"/>
<dbReference type="InterPro" id="IPR036392">
    <property type="entry name" value="PLAT/LH2_dom_sf"/>
</dbReference>
<evidence type="ECO:0000313" key="4">
    <source>
        <dbReference type="Proteomes" id="UP000316726"/>
    </source>
</evidence>
<feature type="compositionally biased region" description="Acidic residues" evidence="1">
    <location>
        <begin position="255"/>
        <end position="264"/>
    </location>
</feature>
<reference evidence="3 4" key="1">
    <citation type="submission" date="2018-07" db="EMBL/GenBank/DDBJ databases">
        <title>The complete nuclear genome of the prasinophyte Chloropicon primus (CCMP1205).</title>
        <authorList>
            <person name="Pombert J.-F."/>
            <person name="Otis C."/>
            <person name="Turmel M."/>
            <person name="Lemieux C."/>
        </authorList>
    </citation>
    <scope>NUCLEOTIDE SEQUENCE [LARGE SCALE GENOMIC DNA]</scope>
    <source>
        <strain evidence="3 4">CCMP1205</strain>
    </source>
</reference>
<dbReference type="Proteomes" id="UP000316726">
    <property type="component" value="Chromosome 2"/>
</dbReference>
<feature type="domain" description="DUF7755" evidence="2">
    <location>
        <begin position="56"/>
        <end position="140"/>
    </location>
</feature>
<name>A0A5B8MG79_9CHLO</name>
<gene>
    <name evidence="3" type="ORF">A3770_02p19370</name>
</gene>
<dbReference type="PANTHER" id="PTHR36330:SF2">
    <property type="entry name" value="LIPASE_LIPOOXYGENASE, PLAT_LH2 FAMILY PROTEIN"/>
    <property type="match status" value="1"/>
</dbReference>
<dbReference type="SUPFAM" id="SSF49723">
    <property type="entry name" value="Lipase/lipooxygenase domain (PLAT/LH2 domain)"/>
    <property type="match status" value="1"/>
</dbReference>
<dbReference type="PANTHER" id="PTHR36330">
    <property type="entry name" value="LIPASE/LIPOOXYGENASE, PLAT/LH2 FAMILY PROTEIN"/>
    <property type="match status" value="1"/>
</dbReference>